<dbReference type="PROSITE" id="PS51257">
    <property type="entry name" value="PROKAR_LIPOPROTEIN"/>
    <property type="match status" value="1"/>
</dbReference>
<dbReference type="PANTHER" id="PTHR46211">
    <property type="entry name" value="GLYCEROPHOSPHORYL DIESTER PHOSPHODIESTERASE"/>
    <property type="match status" value="1"/>
</dbReference>
<evidence type="ECO:0000259" key="1">
    <source>
        <dbReference type="PROSITE" id="PS51704"/>
    </source>
</evidence>
<keyword evidence="3" id="KW-1185">Reference proteome</keyword>
<dbReference type="InterPro" id="IPR030395">
    <property type="entry name" value="GP_PDE_dom"/>
</dbReference>
<name>A0ABP8GG36_9BACT</name>
<dbReference type="Pfam" id="PF03009">
    <property type="entry name" value="GDPD"/>
    <property type="match status" value="1"/>
</dbReference>
<sequence length="427" mass="46612">MPYSLTRTTFLALGLLLLGACRRDFDVRLPDNRWEAFEAPGTAPLGASVAARMEGVYTVAAGSDRFGADAVGKWSHTAAGADTVFHFSLFFGKDISYLVLEGRRRDSTLLLHGYWRSMTGIETGAVRLTVTPEAGGRALLLGTAIGAGGLVLEGAYGDGNGTPDRPLRFSFDRPLAASRPLEIVAHRGGGTSADLLPASENSLEILPYAARFGATGVEIDVRLTRDGVPVLYHDATLNERLIVKNGLVGPIENYTFAQLDGLVRLVRGNERIPTLRAALETILTRTPLRFVWLDTKFDAPIDGLRALQAEFQQRAAVLGRPLEIVIGIPDEQVLERFRALPGHRDVPSLVELETADAESVNARIWAPRWTLGLQNDKVAAMQAQGRRAFVWTLDLPENVALFLREGRFDGILSNYPTAVAYAHYIRP</sequence>
<dbReference type="SUPFAM" id="SSF51695">
    <property type="entry name" value="PLC-like phosphodiesterases"/>
    <property type="match status" value="1"/>
</dbReference>
<gene>
    <name evidence="2" type="ORF">GCM10023184_10590</name>
</gene>
<dbReference type="RefSeq" id="WP_345253973.1">
    <property type="nucleotide sequence ID" value="NZ_BAABGY010000004.1"/>
</dbReference>
<dbReference type="PANTHER" id="PTHR46211:SF1">
    <property type="entry name" value="GLYCEROPHOSPHODIESTER PHOSPHODIESTERASE, CYTOPLASMIC"/>
    <property type="match status" value="1"/>
</dbReference>
<dbReference type="Proteomes" id="UP001501725">
    <property type="component" value="Unassembled WGS sequence"/>
</dbReference>
<organism evidence="2 3">
    <name type="scientific">Flaviaesturariibacter amylovorans</name>
    <dbReference type="NCBI Taxonomy" id="1084520"/>
    <lineage>
        <taxon>Bacteria</taxon>
        <taxon>Pseudomonadati</taxon>
        <taxon>Bacteroidota</taxon>
        <taxon>Chitinophagia</taxon>
        <taxon>Chitinophagales</taxon>
        <taxon>Chitinophagaceae</taxon>
        <taxon>Flaviaestuariibacter</taxon>
    </lineage>
</organism>
<accession>A0ABP8GG36</accession>
<evidence type="ECO:0000313" key="2">
    <source>
        <dbReference type="EMBL" id="GAA4323644.1"/>
    </source>
</evidence>
<proteinExistence type="predicted"/>
<dbReference type="InterPro" id="IPR017946">
    <property type="entry name" value="PLC-like_Pdiesterase_TIM-brl"/>
</dbReference>
<dbReference type="PROSITE" id="PS51704">
    <property type="entry name" value="GP_PDE"/>
    <property type="match status" value="1"/>
</dbReference>
<dbReference type="PROSITE" id="PS50007">
    <property type="entry name" value="PIPLC_X_DOMAIN"/>
    <property type="match status" value="1"/>
</dbReference>
<reference evidence="3" key="1">
    <citation type="journal article" date="2019" name="Int. J. Syst. Evol. Microbiol.">
        <title>The Global Catalogue of Microorganisms (GCM) 10K type strain sequencing project: providing services to taxonomists for standard genome sequencing and annotation.</title>
        <authorList>
            <consortium name="The Broad Institute Genomics Platform"/>
            <consortium name="The Broad Institute Genome Sequencing Center for Infectious Disease"/>
            <person name="Wu L."/>
            <person name="Ma J."/>
        </authorList>
    </citation>
    <scope>NUCLEOTIDE SEQUENCE [LARGE SCALE GENOMIC DNA]</scope>
    <source>
        <strain evidence="3">JCM 17919</strain>
    </source>
</reference>
<feature type="domain" description="GP-PDE" evidence="1">
    <location>
        <begin position="181"/>
        <end position="423"/>
    </location>
</feature>
<dbReference type="Gene3D" id="3.20.20.190">
    <property type="entry name" value="Phosphatidylinositol (PI) phosphodiesterase"/>
    <property type="match status" value="1"/>
</dbReference>
<protein>
    <recommendedName>
        <fullName evidence="1">GP-PDE domain-containing protein</fullName>
    </recommendedName>
</protein>
<comment type="caution">
    <text evidence="2">The sequence shown here is derived from an EMBL/GenBank/DDBJ whole genome shotgun (WGS) entry which is preliminary data.</text>
</comment>
<evidence type="ECO:0000313" key="3">
    <source>
        <dbReference type="Proteomes" id="UP001501725"/>
    </source>
</evidence>
<dbReference type="EMBL" id="BAABGY010000004">
    <property type="protein sequence ID" value="GAA4323644.1"/>
    <property type="molecule type" value="Genomic_DNA"/>
</dbReference>